<accession>A0A2P7QP76</accession>
<evidence type="ECO:0000313" key="1">
    <source>
        <dbReference type="EMBL" id="PSJ39775.1"/>
    </source>
</evidence>
<sequence>MPLIVEKPADFHADRPWGAMDLAEIEGATARLHWTDSDYQWHVNDGTEVFAVLSGAVMMHYKVDGAEKAVRLEQGAIFVAHIGEEHVARPQGEARILVIEKKGSI</sequence>
<evidence type="ECO:0000313" key="2">
    <source>
        <dbReference type="Proteomes" id="UP000241167"/>
    </source>
</evidence>
<dbReference type="Proteomes" id="UP000241167">
    <property type="component" value="Unassembled WGS sequence"/>
</dbReference>
<dbReference type="AlphaFoldDB" id="A0A2P7QP76"/>
<protein>
    <submittedName>
        <fullName evidence="1">Cupin</fullName>
    </submittedName>
</protein>
<dbReference type="InterPro" id="IPR011051">
    <property type="entry name" value="RmlC_Cupin_sf"/>
</dbReference>
<reference evidence="1 2" key="1">
    <citation type="submission" date="2018-03" db="EMBL/GenBank/DDBJ databases">
        <title>The draft genome of Sphingosinicella sp. GL-C-18.</title>
        <authorList>
            <person name="Liu L."/>
            <person name="Li L."/>
            <person name="Liang L."/>
            <person name="Zhang X."/>
            <person name="Wang T."/>
        </authorList>
    </citation>
    <scope>NUCLEOTIDE SEQUENCE [LARGE SCALE GENOMIC DNA]</scope>
    <source>
        <strain evidence="1 2">GL-C-18</strain>
    </source>
</reference>
<proteinExistence type="predicted"/>
<dbReference type="Gene3D" id="2.60.120.10">
    <property type="entry name" value="Jelly Rolls"/>
    <property type="match status" value="1"/>
</dbReference>
<name>A0A2P7QP76_9SPHN</name>
<dbReference type="OrthoDB" id="3829432at2"/>
<organism evidence="1 2">
    <name type="scientific">Allosphingosinicella deserti</name>
    <dbReference type="NCBI Taxonomy" id="2116704"/>
    <lineage>
        <taxon>Bacteria</taxon>
        <taxon>Pseudomonadati</taxon>
        <taxon>Pseudomonadota</taxon>
        <taxon>Alphaproteobacteria</taxon>
        <taxon>Sphingomonadales</taxon>
        <taxon>Sphingomonadaceae</taxon>
        <taxon>Allosphingosinicella</taxon>
    </lineage>
</organism>
<dbReference type="EMBL" id="PXYI01000004">
    <property type="protein sequence ID" value="PSJ39775.1"/>
    <property type="molecule type" value="Genomic_DNA"/>
</dbReference>
<comment type="caution">
    <text evidence="1">The sequence shown here is derived from an EMBL/GenBank/DDBJ whole genome shotgun (WGS) entry which is preliminary data.</text>
</comment>
<dbReference type="SUPFAM" id="SSF51182">
    <property type="entry name" value="RmlC-like cupins"/>
    <property type="match status" value="1"/>
</dbReference>
<keyword evidence="2" id="KW-1185">Reference proteome</keyword>
<dbReference type="InterPro" id="IPR014710">
    <property type="entry name" value="RmlC-like_jellyroll"/>
</dbReference>
<gene>
    <name evidence="1" type="ORF">C7I55_14460</name>
</gene>
<dbReference type="RefSeq" id="WP_106513670.1">
    <property type="nucleotide sequence ID" value="NZ_PXYI01000004.1"/>
</dbReference>